<sequence length="105" mass="12276">MASFSSALAQDQKEQKLEVKDVEKVNLPIYLENINYDQDENYTRDYTSQLKFKKGSRAYVSSQRANYLFKEMPLLKSIQPNYNYLGGNLNFENNCIPNPEEVQPR</sequence>
<proteinExistence type="predicted"/>
<dbReference type="Proteomes" id="UP000719267">
    <property type="component" value="Unassembled WGS sequence"/>
</dbReference>
<keyword evidence="2" id="KW-1185">Reference proteome</keyword>
<evidence type="ECO:0008006" key="3">
    <source>
        <dbReference type="Google" id="ProtNLM"/>
    </source>
</evidence>
<reference evidence="1 2" key="1">
    <citation type="submission" date="2021-07" db="EMBL/GenBank/DDBJ databases">
        <title>Mesonia aestuariivivens sp. nov., isolated from a tidal flat.</title>
        <authorList>
            <person name="Kim Y.-O."/>
            <person name="Yoon J.-H."/>
        </authorList>
    </citation>
    <scope>NUCLEOTIDE SEQUENCE [LARGE SCALE GENOMIC DNA]</scope>
    <source>
        <strain evidence="1 2">JHPTF-M18</strain>
    </source>
</reference>
<comment type="caution">
    <text evidence="1">The sequence shown here is derived from an EMBL/GenBank/DDBJ whole genome shotgun (WGS) entry which is preliminary data.</text>
</comment>
<gene>
    <name evidence="1" type="ORF">KW502_06290</name>
</gene>
<accession>A0ABS6W0Q1</accession>
<name>A0ABS6W0Q1_9FLAO</name>
<protein>
    <recommendedName>
        <fullName evidence="3">TonB-dependent receptor</fullName>
    </recommendedName>
</protein>
<organism evidence="1 2">
    <name type="scientific">Mesonia aestuariivivens</name>
    <dbReference type="NCBI Taxonomy" id="2796128"/>
    <lineage>
        <taxon>Bacteria</taxon>
        <taxon>Pseudomonadati</taxon>
        <taxon>Bacteroidota</taxon>
        <taxon>Flavobacteriia</taxon>
        <taxon>Flavobacteriales</taxon>
        <taxon>Flavobacteriaceae</taxon>
        <taxon>Mesonia</taxon>
    </lineage>
</organism>
<dbReference type="RefSeq" id="WP_219039687.1">
    <property type="nucleotide sequence ID" value="NZ_JAHWDF010000005.1"/>
</dbReference>
<evidence type="ECO:0000313" key="1">
    <source>
        <dbReference type="EMBL" id="MBW2961402.1"/>
    </source>
</evidence>
<evidence type="ECO:0000313" key="2">
    <source>
        <dbReference type="Proteomes" id="UP000719267"/>
    </source>
</evidence>
<dbReference type="EMBL" id="JAHWDF010000005">
    <property type="protein sequence ID" value="MBW2961402.1"/>
    <property type="molecule type" value="Genomic_DNA"/>
</dbReference>